<evidence type="ECO:0000313" key="4">
    <source>
        <dbReference type="EMBL" id="NYG20010.1"/>
    </source>
</evidence>
<keyword evidence="3" id="KW-0732">Signal</keyword>
<gene>
    <name evidence="4" type="ORF">BJY17_000757</name>
</gene>
<feature type="transmembrane region" description="Helical" evidence="2">
    <location>
        <begin position="46"/>
        <end position="67"/>
    </location>
</feature>
<dbReference type="Proteomes" id="UP000549066">
    <property type="component" value="Unassembled WGS sequence"/>
</dbReference>
<name>A0A852WUN4_9MICO</name>
<evidence type="ECO:0000256" key="2">
    <source>
        <dbReference type="SAM" id="Phobius"/>
    </source>
</evidence>
<proteinExistence type="predicted"/>
<keyword evidence="2" id="KW-0812">Transmembrane</keyword>
<keyword evidence="5" id="KW-1185">Reference proteome</keyword>
<sequence length="106" mass="10667">MKRDKKSIASTSAVIGAAVLACAACCAGPLLAIVSSVGAASLVGAYWIPGLLAVAVLAGIVVTVLLIRRHRARACQLPATRVAVDIQPAPSRDDEPSLSGPGPVAR</sequence>
<keyword evidence="2" id="KW-0472">Membrane</keyword>
<comment type="caution">
    <text evidence="4">The sequence shown here is derived from an EMBL/GenBank/DDBJ whole genome shotgun (WGS) entry which is preliminary data.</text>
</comment>
<feature type="chain" id="PRO_5032611550" evidence="3">
    <location>
        <begin position="24"/>
        <end position="106"/>
    </location>
</feature>
<reference evidence="4 5" key="1">
    <citation type="submission" date="2020-07" db="EMBL/GenBank/DDBJ databases">
        <title>Sequencing the genomes of 1000 actinobacteria strains.</title>
        <authorList>
            <person name="Klenk H.-P."/>
        </authorList>
    </citation>
    <scope>NUCLEOTIDE SEQUENCE [LARGE SCALE GENOMIC DNA]</scope>
    <source>
        <strain evidence="4 5">DSM 8598</strain>
    </source>
</reference>
<evidence type="ECO:0000313" key="5">
    <source>
        <dbReference type="Proteomes" id="UP000549066"/>
    </source>
</evidence>
<dbReference type="RefSeq" id="WP_179550197.1">
    <property type="nucleotide sequence ID" value="NZ_JACCFI010000001.1"/>
</dbReference>
<feature type="transmembrane region" description="Helical" evidence="2">
    <location>
        <begin position="12"/>
        <end position="34"/>
    </location>
</feature>
<dbReference type="Gene3D" id="1.10.287.910">
    <property type="entry name" value="bacterial mercury transporter, merf"/>
    <property type="match status" value="1"/>
</dbReference>
<organism evidence="4 5">
    <name type="scientific">Agromyces hippuratus</name>
    <dbReference type="NCBI Taxonomy" id="286438"/>
    <lineage>
        <taxon>Bacteria</taxon>
        <taxon>Bacillati</taxon>
        <taxon>Actinomycetota</taxon>
        <taxon>Actinomycetes</taxon>
        <taxon>Micrococcales</taxon>
        <taxon>Microbacteriaceae</taxon>
        <taxon>Agromyces</taxon>
    </lineage>
</organism>
<evidence type="ECO:0000256" key="1">
    <source>
        <dbReference type="SAM" id="MobiDB-lite"/>
    </source>
</evidence>
<feature type="region of interest" description="Disordered" evidence="1">
    <location>
        <begin position="86"/>
        <end position="106"/>
    </location>
</feature>
<evidence type="ECO:0000256" key="3">
    <source>
        <dbReference type="SAM" id="SignalP"/>
    </source>
</evidence>
<keyword evidence="2" id="KW-1133">Transmembrane helix</keyword>
<dbReference type="AlphaFoldDB" id="A0A852WUN4"/>
<accession>A0A852WUN4</accession>
<protein>
    <submittedName>
        <fullName evidence="4">Mercuric ion transport protein</fullName>
    </submittedName>
</protein>
<dbReference type="EMBL" id="JACCFI010000001">
    <property type="protein sequence ID" value="NYG20010.1"/>
    <property type="molecule type" value="Genomic_DNA"/>
</dbReference>
<dbReference type="PROSITE" id="PS51257">
    <property type="entry name" value="PROKAR_LIPOPROTEIN"/>
    <property type="match status" value="1"/>
</dbReference>
<feature type="signal peptide" evidence="3">
    <location>
        <begin position="1"/>
        <end position="23"/>
    </location>
</feature>